<name>A0A5C6M033_9PLAN</name>
<dbReference type="Proteomes" id="UP000321083">
    <property type="component" value="Unassembled WGS sequence"/>
</dbReference>
<dbReference type="EMBL" id="SRHE01000834">
    <property type="protein sequence ID" value="TWW08116.1"/>
    <property type="molecule type" value="Genomic_DNA"/>
</dbReference>
<reference evidence="2 3" key="1">
    <citation type="submission" date="2019-08" db="EMBL/GenBank/DDBJ databases">
        <title>100 year-old enigma solved: identification of Planctomyces bekefii, the type genus and species of the phylum Planctomycetes.</title>
        <authorList>
            <person name="Svetlana D.N."/>
            <person name="Overmann J."/>
        </authorList>
    </citation>
    <scope>NUCLEOTIDE SEQUENCE [LARGE SCALE GENOMIC DNA]</scope>
    <source>
        <strain evidence="2">Phe10_nw2017</strain>
    </source>
</reference>
<evidence type="ECO:0000313" key="2">
    <source>
        <dbReference type="EMBL" id="TWW08116.1"/>
    </source>
</evidence>
<sequence>MTASPTSTTSDAAGKAAPKMTREESIRDTIEAVAIAFILAFIFKTFEAEAFVIPTGSMAPTLYGRHKEVHCDCCGLDYTIGASQEVDQESGVEHEVTDDEFG</sequence>
<gene>
    <name evidence="2" type="ORF">E3A20_27540</name>
</gene>
<proteinExistence type="predicted"/>
<dbReference type="AlphaFoldDB" id="A0A5C6M033"/>
<evidence type="ECO:0000313" key="3">
    <source>
        <dbReference type="Proteomes" id="UP000321083"/>
    </source>
</evidence>
<feature type="compositionally biased region" description="Low complexity" evidence="1">
    <location>
        <begin position="1"/>
        <end position="13"/>
    </location>
</feature>
<comment type="caution">
    <text evidence="2">The sequence shown here is derived from an EMBL/GenBank/DDBJ whole genome shotgun (WGS) entry which is preliminary data.</text>
</comment>
<protein>
    <submittedName>
        <fullName evidence="2">Uncharacterized protein</fullName>
    </submittedName>
</protein>
<keyword evidence="3" id="KW-1185">Reference proteome</keyword>
<reference evidence="2 3" key="2">
    <citation type="submission" date="2019-08" db="EMBL/GenBank/DDBJ databases">
        <authorList>
            <person name="Henke P."/>
        </authorList>
    </citation>
    <scope>NUCLEOTIDE SEQUENCE [LARGE SCALE GENOMIC DNA]</scope>
    <source>
        <strain evidence="2">Phe10_nw2017</strain>
    </source>
</reference>
<accession>A0A5C6M033</accession>
<feature type="region of interest" description="Disordered" evidence="1">
    <location>
        <begin position="1"/>
        <end position="23"/>
    </location>
</feature>
<organism evidence="2 3">
    <name type="scientific">Planctomyces bekefii</name>
    <dbReference type="NCBI Taxonomy" id="1653850"/>
    <lineage>
        <taxon>Bacteria</taxon>
        <taxon>Pseudomonadati</taxon>
        <taxon>Planctomycetota</taxon>
        <taxon>Planctomycetia</taxon>
        <taxon>Planctomycetales</taxon>
        <taxon>Planctomycetaceae</taxon>
        <taxon>Planctomyces</taxon>
    </lineage>
</organism>
<evidence type="ECO:0000256" key="1">
    <source>
        <dbReference type="SAM" id="MobiDB-lite"/>
    </source>
</evidence>